<dbReference type="SUPFAM" id="SSF56601">
    <property type="entry name" value="beta-lactamase/transpeptidase-like"/>
    <property type="match status" value="1"/>
</dbReference>
<dbReference type="InterPro" id="IPR012338">
    <property type="entry name" value="Beta-lactam/transpept-like"/>
</dbReference>
<name>A0A5P8M8K8_9LACO</name>
<accession>A0A5P8M8K8</accession>
<organism evidence="2 3">
    <name type="scientific">Schleiferilactobacillus harbinensis</name>
    <dbReference type="NCBI Taxonomy" id="304207"/>
    <lineage>
        <taxon>Bacteria</taxon>
        <taxon>Bacillati</taxon>
        <taxon>Bacillota</taxon>
        <taxon>Bacilli</taxon>
        <taxon>Lactobacillales</taxon>
        <taxon>Lactobacillaceae</taxon>
        <taxon>Schleiferilactobacillus</taxon>
    </lineage>
</organism>
<evidence type="ECO:0000313" key="3">
    <source>
        <dbReference type="Proteomes" id="UP000326779"/>
    </source>
</evidence>
<dbReference type="KEGG" id="lhb:D1010_16355"/>
<dbReference type="PANTHER" id="PTHR46825">
    <property type="entry name" value="D-ALANYL-D-ALANINE-CARBOXYPEPTIDASE/ENDOPEPTIDASE AMPH"/>
    <property type="match status" value="1"/>
</dbReference>
<dbReference type="Pfam" id="PF00144">
    <property type="entry name" value="Beta-lactamase"/>
    <property type="match status" value="1"/>
</dbReference>
<dbReference type="Gene3D" id="3.40.710.10">
    <property type="entry name" value="DD-peptidase/beta-lactamase superfamily"/>
    <property type="match status" value="1"/>
</dbReference>
<dbReference type="InterPro" id="IPR001466">
    <property type="entry name" value="Beta-lactam-related"/>
</dbReference>
<dbReference type="AlphaFoldDB" id="A0A5P8M8K8"/>
<evidence type="ECO:0000313" key="2">
    <source>
        <dbReference type="EMBL" id="QFR24823.1"/>
    </source>
</evidence>
<feature type="domain" description="Beta-lactamase-related" evidence="1">
    <location>
        <begin position="18"/>
        <end position="327"/>
    </location>
</feature>
<keyword evidence="2" id="KW-0378">Hydrolase</keyword>
<dbReference type="RefSeq" id="WP_152261524.1">
    <property type="nucleotide sequence ID" value="NZ_CP045143.1"/>
</dbReference>
<reference evidence="2 3" key="1">
    <citation type="submission" date="2019-10" db="EMBL/GenBank/DDBJ databases">
        <title>The completed genome of Lactobacillus harbinensis M1.</title>
        <authorList>
            <person name="Zheng Y."/>
        </authorList>
    </citation>
    <scope>NUCLEOTIDE SEQUENCE [LARGE SCALE GENOMIC DNA]</scope>
    <source>
        <strain evidence="2 3">M1</strain>
    </source>
</reference>
<dbReference type="InterPro" id="IPR050491">
    <property type="entry name" value="AmpC-like"/>
</dbReference>
<dbReference type="Proteomes" id="UP000326779">
    <property type="component" value="Chromosome"/>
</dbReference>
<proteinExistence type="predicted"/>
<dbReference type="PANTHER" id="PTHR46825:SF9">
    <property type="entry name" value="BETA-LACTAMASE-RELATED DOMAIN-CONTAINING PROTEIN"/>
    <property type="match status" value="1"/>
</dbReference>
<sequence>MMLADYLAAVTRLNQHASFNGAMQVVTPRQVLYAYAAGLANIEKNAPFTSQTVTGIGSLSKQFLAIAVMQQVTAGRLHLTDRVAQFLPDYPQAAAVTIADLLTMASGIPDYPTLIQKQHLTTARAAASDPQSVRRLGADLSLTDLMALLGDQPLSFTPGSQGVYSNTNYYLLSVILTEVLQKPLAQILTETIWRPLGLTATRLGTQHAQAVSYLPWDDELLFIGKGHHTAGDSGIVTSATDYARWLQTILQRPESLLTAAAWQTLFTIQHNFYGMGWFRHGPWFWHSGLVLGYQADVFLSFEHQLAVFWFTNVRFLTASAQDWNRQQRIWLDQLT</sequence>
<dbReference type="EMBL" id="CP045143">
    <property type="protein sequence ID" value="QFR24823.1"/>
    <property type="molecule type" value="Genomic_DNA"/>
</dbReference>
<dbReference type="GO" id="GO:0016787">
    <property type="term" value="F:hydrolase activity"/>
    <property type="evidence" value="ECO:0007669"/>
    <property type="project" value="UniProtKB-KW"/>
</dbReference>
<gene>
    <name evidence="2" type="ORF">D1010_16355</name>
</gene>
<protein>
    <submittedName>
        <fullName evidence="2">Serine hydrolase</fullName>
    </submittedName>
</protein>
<evidence type="ECO:0000259" key="1">
    <source>
        <dbReference type="Pfam" id="PF00144"/>
    </source>
</evidence>